<keyword evidence="2" id="KW-0732">Signal</keyword>
<dbReference type="STRING" id="108003.B1C78_09345"/>
<dbReference type="AlphaFoldDB" id="A0A1V3NGB4"/>
<organism evidence="3 4">
    <name type="scientific">Thioalkalivibrio denitrificans</name>
    <dbReference type="NCBI Taxonomy" id="108003"/>
    <lineage>
        <taxon>Bacteria</taxon>
        <taxon>Pseudomonadati</taxon>
        <taxon>Pseudomonadota</taxon>
        <taxon>Gammaproteobacteria</taxon>
        <taxon>Chromatiales</taxon>
        <taxon>Ectothiorhodospiraceae</taxon>
        <taxon>Thioalkalivibrio</taxon>
    </lineage>
</organism>
<evidence type="ECO:0000313" key="4">
    <source>
        <dbReference type="Proteomes" id="UP000189462"/>
    </source>
</evidence>
<sequence>MRTREITKRFIALLCVFALVGASLSPAIASMVGTDQMIAAEQAQVDRERLLETLSRDDVRNQLTAMGVDPAQAEARVMRMTDAEVAALNERLDELPAGGNALLGALLIIFIVFVITDAIGATDIFPFIRPVN</sequence>
<feature type="chain" id="PRO_5013296573" description="PA2779 family protein" evidence="2">
    <location>
        <begin position="30"/>
        <end position="132"/>
    </location>
</feature>
<keyword evidence="4" id="KW-1185">Reference proteome</keyword>
<feature type="signal peptide" evidence="2">
    <location>
        <begin position="1"/>
        <end position="29"/>
    </location>
</feature>
<evidence type="ECO:0000256" key="1">
    <source>
        <dbReference type="SAM" id="Phobius"/>
    </source>
</evidence>
<protein>
    <recommendedName>
        <fullName evidence="5">PA2779 family protein</fullName>
    </recommendedName>
</protein>
<keyword evidence="1" id="KW-0472">Membrane</keyword>
<proteinExistence type="predicted"/>
<dbReference type="InterPro" id="IPR016924">
    <property type="entry name" value="UCP029543"/>
</dbReference>
<evidence type="ECO:0000313" key="3">
    <source>
        <dbReference type="EMBL" id="OOG24121.1"/>
    </source>
</evidence>
<dbReference type="RefSeq" id="WP_077278884.1">
    <property type="nucleotide sequence ID" value="NZ_MVBK01000051.1"/>
</dbReference>
<dbReference type="OrthoDB" id="6401969at2"/>
<dbReference type="Proteomes" id="UP000189462">
    <property type="component" value="Unassembled WGS sequence"/>
</dbReference>
<accession>A0A1V3NGB4</accession>
<reference evidence="3 4" key="1">
    <citation type="submission" date="2017-02" db="EMBL/GenBank/DDBJ databases">
        <title>Genomic diversity within the haloalkaliphilic genus Thioalkalivibrio.</title>
        <authorList>
            <person name="Ahn A.-C."/>
            <person name="Meier-Kolthoff J."/>
            <person name="Overmars L."/>
            <person name="Richter M."/>
            <person name="Woyke T."/>
            <person name="Sorokin D.Y."/>
            <person name="Muyzer G."/>
        </authorList>
    </citation>
    <scope>NUCLEOTIDE SEQUENCE [LARGE SCALE GENOMIC DNA]</scope>
    <source>
        <strain evidence="3 4">ALJD</strain>
    </source>
</reference>
<dbReference type="Pfam" id="PF20332">
    <property type="entry name" value="DUF6627"/>
    <property type="match status" value="1"/>
</dbReference>
<comment type="caution">
    <text evidence="3">The sequence shown here is derived from an EMBL/GenBank/DDBJ whole genome shotgun (WGS) entry which is preliminary data.</text>
</comment>
<name>A0A1V3NGB4_9GAMM</name>
<feature type="transmembrane region" description="Helical" evidence="1">
    <location>
        <begin position="101"/>
        <end position="128"/>
    </location>
</feature>
<evidence type="ECO:0000256" key="2">
    <source>
        <dbReference type="SAM" id="SignalP"/>
    </source>
</evidence>
<dbReference type="PIRSF" id="PIRSF029543">
    <property type="entry name" value="UCP029543"/>
    <property type="match status" value="1"/>
</dbReference>
<keyword evidence="1" id="KW-1133">Transmembrane helix</keyword>
<evidence type="ECO:0008006" key="5">
    <source>
        <dbReference type="Google" id="ProtNLM"/>
    </source>
</evidence>
<dbReference type="InterPro" id="IPR046735">
    <property type="entry name" value="PA2779-like"/>
</dbReference>
<gene>
    <name evidence="3" type="ORF">B1C78_09345</name>
</gene>
<dbReference type="NCBIfam" id="NF033919">
    <property type="entry name" value="PA2779_fam"/>
    <property type="match status" value="1"/>
</dbReference>
<keyword evidence="1" id="KW-0812">Transmembrane</keyword>
<dbReference type="EMBL" id="MVBK01000051">
    <property type="protein sequence ID" value="OOG24121.1"/>
    <property type="molecule type" value="Genomic_DNA"/>
</dbReference>